<proteinExistence type="predicted"/>
<gene>
    <name evidence="1" type="ORF">GCM10011339_21660</name>
</gene>
<organism evidence="1 2">
    <name type="scientific">Echinicola rosea</name>
    <dbReference type="NCBI Taxonomy" id="1807691"/>
    <lineage>
        <taxon>Bacteria</taxon>
        <taxon>Pseudomonadati</taxon>
        <taxon>Bacteroidota</taxon>
        <taxon>Cytophagia</taxon>
        <taxon>Cytophagales</taxon>
        <taxon>Cyclobacteriaceae</taxon>
        <taxon>Echinicola</taxon>
    </lineage>
</organism>
<reference evidence="2" key="1">
    <citation type="journal article" date="2019" name="Int. J. Syst. Evol. Microbiol.">
        <title>The Global Catalogue of Microorganisms (GCM) 10K type strain sequencing project: providing services to taxonomists for standard genome sequencing and annotation.</title>
        <authorList>
            <consortium name="The Broad Institute Genomics Platform"/>
            <consortium name="The Broad Institute Genome Sequencing Center for Infectious Disease"/>
            <person name="Wu L."/>
            <person name="Ma J."/>
        </authorList>
    </citation>
    <scope>NUCLEOTIDE SEQUENCE [LARGE SCALE GENOMIC DNA]</scope>
    <source>
        <strain evidence="2">CGMCC 1.15407</strain>
    </source>
</reference>
<evidence type="ECO:0000313" key="2">
    <source>
        <dbReference type="Proteomes" id="UP000647339"/>
    </source>
</evidence>
<dbReference type="Proteomes" id="UP000647339">
    <property type="component" value="Unassembled WGS sequence"/>
</dbReference>
<keyword evidence="2" id="KW-1185">Reference proteome</keyword>
<evidence type="ECO:0000313" key="1">
    <source>
        <dbReference type="EMBL" id="GGF33153.1"/>
    </source>
</evidence>
<name>A0ABQ1V0I4_9BACT</name>
<protein>
    <submittedName>
        <fullName evidence="1">Uncharacterized protein</fullName>
    </submittedName>
</protein>
<comment type="caution">
    <text evidence="1">The sequence shown here is derived from an EMBL/GenBank/DDBJ whole genome shotgun (WGS) entry which is preliminary data.</text>
</comment>
<dbReference type="EMBL" id="BMIU01000009">
    <property type="protein sequence ID" value="GGF33153.1"/>
    <property type="molecule type" value="Genomic_DNA"/>
</dbReference>
<dbReference type="RefSeq" id="WP_137401501.1">
    <property type="nucleotide sequence ID" value="NZ_BMIU01000009.1"/>
</dbReference>
<accession>A0ABQ1V0I4</accession>
<sequence length="67" mass="7857">MAKKKKKEETPKVNPELDGFKMNIDSFGEISSSFPIDKINEFLNKNVEDKKLKDRDDLDEIKKDKKK</sequence>